<protein>
    <submittedName>
        <fullName evidence="4">YngK protein</fullName>
    </submittedName>
</protein>
<dbReference type="InterPro" id="IPR003790">
    <property type="entry name" value="GHL10"/>
</dbReference>
<name>J9FWJ8_9ZZZZ</name>
<keyword evidence="1" id="KW-0732">Signal</keyword>
<gene>
    <name evidence="4" type="ORF">EVA_17966</name>
</gene>
<evidence type="ECO:0000259" key="3">
    <source>
        <dbReference type="Pfam" id="PF02638"/>
    </source>
</evidence>
<comment type="caution">
    <text evidence="4">The sequence shown here is derived from an EMBL/GenBank/DDBJ whole genome shotgun (WGS) entry which is preliminary data.</text>
</comment>
<dbReference type="CDD" id="cd00063">
    <property type="entry name" value="FN3"/>
    <property type="match status" value="1"/>
</dbReference>
<dbReference type="AlphaFoldDB" id="J9FWJ8"/>
<organism evidence="4">
    <name type="scientific">gut metagenome</name>
    <dbReference type="NCBI Taxonomy" id="749906"/>
    <lineage>
        <taxon>unclassified sequences</taxon>
        <taxon>metagenomes</taxon>
        <taxon>organismal metagenomes</taxon>
    </lineage>
</organism>
<dbReference type="Gene3D" id="3.20.20.80">
    <property type="entry name" value="Glycosidases"/>
    <property type="match status" value="1"/>
</dbReference>
<dbReference type="InterPro" id="IPR017853">
    <property type="entry name" value="GH"/>
</dbReference>
<feature type="region of interest" description="Disordered" evidence="2">
    <location>
        <begin position="480"/>
        <end position="504"/>
    </location>
</feature>
<accession>J9FWJ8</accession>
<feature type="compositionally biased region" description="Polar residues" evidence="2">
    <location>
        <begin position="484"/>
        <end position="504"/>
    </location>
</feature>
<dbReference type="InterPro" id="IPR013783">
    <property type="entry name" value="Ig-like_fold"/>
</dbReference>
<dbReference type="PANTHER" id="PTHR43405:SF1">
    <property type="entry name" value="GLYCOSYL HYDROLASE DIGH"/>
    <property type="match status" value="1"/>
</dbReference>
<dbReference type="InterPro" id="IPR003961">
    <property type="entry name" value="FN3_dom"/>
</dbReference>
<dbReference type="InterPro" id="IPR052177">
    <property type="entry name" value="Divisome_Glycosyl_Hydrolase"/>
</dbReference>
<reference evidence="4" key="1">
    <citation type="journal article" date="2012" name="PLoS ONE">
        <title>Gene sets for utilization of primary and secondary nutrition supplies in the distal gut of endangered iberian lynx.</title>
        <authorList>
            <person name="Alcaide M."/>
            <person name="Messina E."/>
            <person name="Richter M."/>
            <person name="Bargiela R."/>
            <person name="Peplies J."/>
            <person name="Huws S.A."/>
            <person name="Newbold C.J."/>
            <person name="Golyshin P.N."/>
            <person name="Simon M.A."/>
            <person name="Lopez G."/>
            <person name="Yakimov M.M."/>
            <person name="Ferrer M."/>
        </authorList>
    </citation>
    <scope>NUCLEOTIDE SEQUENCE</scope>
</reference>
<dbReference type="PANTHER" id="PTHR43405">
    <property type="entry name" value="GLYCOSYL HYDROLASE DIGH"/>
    <property type="match status" value="1"/>
</dbReference>
<dbReference type="SUPFAM" id="SSF51445">
    <property type="entry name" value="(Trans)glycosidases"/>
    <property type="match status" value="1"/>
</dbReference>
<proteinExistence type="predicted"/>
<evidence type="ECO:0000256" key="1">
    <source>
        <dbReference type="ARBA" id="ARBA00022729"/>
    </source>
</evidence>
<sequence length="504" mass="58950">MRQILFTLLLLWTTFPLSAQPKQEVRAAWITALYGLDWPQTQAVNTQTIRKQKEELIAILDKLKMAHFNTVLFQTRTRGDALYPSSFEPFNVILTGTTGKNPGYDPLAFAIEECHKRGMECHAWMVTLPLGNRKHVASLGNRSVTKRKKEICIRYKNEYFLNPGHPETKKYLMSLVDEIVRRYDIDGVHFDYLRYPEHAFRFPDEYDFRRYGKGRTLNQWRRDNITEIVRYLYKGIKNIKPWVKVSACPVGKYRDTSRYPSRGWNAYHTVHQDPQGWLGEGIMDQLYPMMYFQGNSFYPFALDWQEQNNGRHIIPGLGIYFLHPDEGKWKRDEIDRQMYFLRHHRLAGEAFYRVKYLMENTQGIYDELCHTFYTSPALQPAMPWLDNVAPTAPKNLKKTQFRSGYAELTWQAATDNDSHNAPMYVIYASDVYPVDTSRPENIVAQRITATRFFYAPLLPWNARKYVAVTAIDRYGNESEAVQEEFTNTSTPTDSYEHPSSAQAQ</sequence>
<dbReference type="Gene3D" id="2.60.40.10">
    <property type="entry name" value="Immunoglobulins"/>
    <property type="match status" value="1"/>
</dbReference>
<evidence type="ECO:0000256" key="2">
    <source>
        <dbReference type="SAM" id="MobiDB-lite"/>
    </source>
</evidence>
<feature type="domain" description="Glycosyl hydrolase-like 10" evidence="3">
    <location>
        <begin position="24"/>
        <end position="315"/>
    </location>
</feature>
<dbReference type="EMBL" id="AMCI01006671">
    <property type="protein sequence ID" value="EJW93942.1"/>
    <property type="molecule type" value="Genomic_DNA"/>
</dbReference>
<dbReference type="Pfam" id="PF02638">
    <property type="entry name" value="GHL10"/>
    <property type="match status" value="1"/>
</dbReference>
<evidence type="ECO:0000313" key="4">
    <source>
        <dbReference type="EMBL" id="EJW93942.1"/>
    </source>
</evidence>